<dbReference type="AlphaFoldDB" id="A0A542UFZ5"/>
<organism evidence="2 3">
    <name type="scientific">Streptomyces puniciscabiei</name>
    <dbReference type="NCBI Taxonomy" id="164348"/>
    <lineage>
        <taxon>Bacteria</taxon>
        <taxon>Bacillati</taxon>
        <taxon>Actinomycetota</taxon>
        <taxon>Actinomycetes</taxon>
        <taxon>Kitasatosporales</taxon>
        <taxon>Streptomycetaceae</taxon>
        <taxon>Streptomyces</taxon>
    </lineage>
</organism>
<gene>
    <name evidence="2" type="ORF">FB563_2991</name>
</gene>
<dbReference type="RefSeq" id="WP_055707136.1">
    <property type="nucleotide sequence ID" value="NZ_JBPJFI010000001.1"/>
</dbReference>
<comment type="caution">
    <text evidence="2">The sequence shown here is derived from an EMBL/GenBank/DDBJ whole genome shotgun (WGS) entry which is preliminary data.</text>
</comment>
<dbReference type="EMBL" id="VFNX01000001">
    <property type="protein sequence ID" value="TQK97989.1"/>
    <property type="molecule type" value="Genomic_DNA"/>
</dbReference>
<reference evidence="2 3" key="1">
    <citation type="submission" date="2019-06" db="EMBL/GenBank/DDBJ databases">
        <title>Sequencing the genomes of 1000 actinobacteria strains.</title>
        <authorList>
            <person name="Klenk H.-P."/>
        </authorList>
    </citation>
    <scope>NUCLEOTIDE SEQUENCE [LARGE SCALE GENOMIC DNA]</scope>
    <source>
        <strain evidence="2 3">DSM 41929</strain>
    </source>
</reference>
<feature type="region of interest" description="Disordered" evidence="1">
    <location>
        <begin position="1"/>
        <end position="81"/>
    </location>
</feature>
<keyword evidence="3" id="KW-1185">Reference proteome</keyword>
<evidence type="ECO:0000313" key="2">
    <source>
        <dbReference type="EMBL" id="TQK97989.1"/>
    </source>
</evidence>
<protein>
    <submittedName>
        <fullName evidence="2">Uncharacterized protein</fullName>
    </submittedName>
</protein>
<accession>A0A542UFZ5</accession>
<proteinExistence type="predicted"/>
<sequence length="81" mass="8638">MSSAETYRRPTRRAVRSAWAGQGADGARAVRSRHPGDMAALRAEETGDRVFAASPSARARSRSRPSPPSGRTAPSDRSKTA</sequence>
<evidence type="ECO:0000313" key="3">
    <source>
        <dbReference type="Proteomes" id="UP000318103"/>
    </source>
</evidence>
<dbReference type="Proteomes" id="UP000318103">
    <property type="component" value="Unassembled WGS sequence"/>
</dbReference>
<name>A0A542UFZ5_9ACTN</name>
<evidence type="ECO:0000256" key="1">
    <source>
        <dbReference type="SAM" id="MobiDB-lite"/>
    </source>
</evidence>